<dbReference type="Gene3D" id="2.30.110.10">
    <property type="entry name" value="Electron Transport, Fmn-binding Protein, Chain A"/>
    <property type="match status" value="1"/>
</dbReference>
<dbReference type="InterPro" id="IPR052174">
    <property type="entry name" value="Flavoredoxin"/>
</dbReference>
<dbReference type="STRING" id="338188.ERS852397_01518"/>
<evidence type="ECO:0000313" key="4">
    <source>
        <dbReference type="Proteomes" id="UP000095517"/>
    </source>
</evidence>
<feature type="domain" description="Flavin reductase like" evidence="2">
    <location>
        <begin position="20"/>
        <end position="165"/>
    </location>
</feature>
<evidence type="ECO:0000259" key="2">
    <source>
        <dbReference type="Pfam" id="PF01613"/>
    </source>
</evidence>
<accession>A0A174CV87</accession>
<dbReference type="EMBL" id="CYZH01000006">
    <property type="protein sequence ID" value="CUO17094.1"/>
    <property type="molecule type" value="Genomic_DNA"/>
</dbReference>
<comment type="similarity">
    <text evidence="1">Belongs to the flavoredoxin family.</text>
</comment>
<sequence>MKKLEVKDLKENFFEAIGKEWMLVTAGTKEKFNTMTASWGGIGWLWNKPVAFVFIRPERYTYEFVEENDHLTLSFLGEENKKIHAVCGSKSGRNIDKVKETGLKPVFTEKGNVLFEQARLSLECKKLYADAIKPECFLDKESIEKWYGGAHGGFHKMYIVEIENIYSR</sequence>
<protein>
    <submittedName>
        <fullName evidence="3">Conserved protein/domain typically associated with flavoprotein oxygenases, DIM6/NTAB family</fullName>
    </submittedName>
</protein>
<evidence type="ECO:0000256" key="1">
    <source>
        <dbReference type="ARBA" id="ARBA00038054"/>
    </source>
</evidence>
<dbReference type="PANTHER" id="PTHR43567:SF5">
    <property type="entry name" value="HYPOTHETICAL CYTOSOLIC PROTEIN"/>
    <property type="match status" value="1"/>
</dbReference>
<dbReference type="Pfam" id="PF01613">
    <property type="entry name" value="Flavin_Reduct"/>
    <property type="match status" value="1"/>
</dbReference>
<dbReference type="PANTHER" id="PTHR43567">
    <property type="entry name" value="FLAVOREDOXIN-RELATED-RELATED"/>
    <property type="match status" value="1"/>
</dbReference>
<proteinExistence type="inferred from homology"/>
<reference evidence="3 4" key="1">
    <citation type="submission" date="2015-09" db="EMBL/GenBank/DDBJ databases">
        <authorList>
            <consortium name="Pathogen Informatics"/>
        </authorList>
    </citation>
    <scope>NUCLEOTIDE SEQUENCE [LARGE SCALE GENOMIC DNA]</scope>
    <source>
        <strain evidence="3 4">2789STDY5608840</strain>
    </source>
</reference>
<name>A0A174CV87_9BACE</name>
<dbReference type="AlphaFoldDB" id="A0A174CV87"/>
<dbReference type="InterPro" id="IPR012349">
    <property type="entry name" value="Split_barrel_FMN-bd"/>
</dbReference>
<gene>
    <name evidence="3" type="primary">flr_2</name>
    <name evidence="3" type="ORF">ERS852397_01518</name>
</gene>
<dbReference type="SUPFAM" id="SSF50475">
    <property type="entry name" value="FMN-binding split barrel"/>
    <property type="match status" value="1"/>
</dbReference>
<evidence type="ECO:0000313" key="3">
    <source>
        <dbReference type="EMBL" id="CUO17094.1"/>
    </source>
</evidence>
<dbReference type="InterPro" id="IPR002563">
    <property type="entry name" value="Flavin_Rdtase-like_dom"/>
</dbReference>
<dbReference type="GO" id="GO:0010181">
    <property type="term" value="F:FMN binding"/>
    <property type="evidence" value="ECO:0007669"/>
    <property type="project" value="InterPro"/>
</dbReference>
<organism evidence="3 4">
    <name type="scientific">Bacteroides finegoldii</name>
    <dbReference type="NCBI Taxonomy" id="338188"/>
    <lineage>
        <taxon>Bacteria</taxon>
        <taxon>Pseudomonadati</taxon>
        <taxon>Bacteroidota</taxon>
        <taxon>Bacteroidia</taxon>
        <taxon>Bacteroidales</taxon>
        <taxon>Bacteroidaceae</taxon>
        <taxon>Bacteroides</taxon>
    </lineage>
</organism>
<dbReference type="RefSeq" id="WP_029425934.1">
    <property type="nucleotide sequence ID" value="NZ_CABIXA010000006.1"/>
</dbReference>
<dbReference type="Proteomes" id="UP000095517">
    <property type="component" value="Unassembled WGS sequence"/>
</dbReference>
<dbReference type="GO" id="GO:0016646">
    <property type="term" value="F:oxidoreductase activity, acting on the CH-NH group of donors, NAD or NADP as acceptor"/>
    <property type="evidence" value="ECO:0007669"/>
    <property type="project" value="UniProtKB-ARBA"/>
</dbReference>